<dbReference type="InterPro" id="IPR011611">
    <property type="entry name" value="PfkB_dom"/>
</dbReference>
<keyword evidence="5" id="KW-1185">Reference proteome</keyword>
<dbReference type="PANTHER" id="PTHR42774:SF3">
    <property type="entry name" value="KETOHEXOKINASE"/>
    <property type="match status" value="1"/>
</dbReference>
<dbReference type="InterPro" id="IPR029056">
    <property type="entry name" value="Ribokinase-like"/>
</dbReference>
<dbReference type="Pfam" id="PF00294">
    <property type="entry name" value="PfkB"/>
    <property type="match status" value="2"/>
</dbReference>
<name>A0AAD3CU54_9STRA</name>
<keyword evidence="1" id="KW-0808">Transferase</keyword>
<dbReference type="GO" id="GO:0016301">
    <property type="term" value="F:kinase activity"/>
    <property type="evidence" value="ECO:0007669"/>
    <property type="project" value="UniProtKB-KW"/>
</dbReference>
<feature type="domain" description="Carbohydrate kinase PfkB" evidence="3">
    <location>
        <begin position="336"/>
        <end position="400"/>
    </location>
</feature>
<dbReference type="PANTHER" id="PTHR42774">
    <property type="entry name" value="PHOSPHOTRANSFERASE SYSTEM TRANSPORT PROTEIN"/>
    <property type="match status" value="1"/>
</dbReference>
<reference evidence="4 5" key="1">
    <citation type="journal article" date="2021" name="Sci. Rep.">
        <title>The genome of the diatom Chaetoceros tenuissimus carries an ancient integrated fragment of an extant virus.</title>
        <authorList>
            <person name="Hongo Y."/>
            <person name="Kimura K."/>
            <person name="Takaki Y."/>
            <person name="Yoshida Y."/>
            <person name="Baba S."/>
            <person name="Kobayashi G."/>
            <person name="Nagasaki K."/>
            <person name="Hano T."/>
            <person name="Tomaru Y."/>
        </authorList>
    </citation>
    <scope>NUCLEOTIDE SEQUENCE [LARGE SCALE GENOMIC DNA]</scope>
    <source>
        <strain evidence="4 5">NIES-3715</strain>
    </source>
</reference>
<feature type="domain" description="Carbohydrate kinase PfkB" evidence="3">
    <location>
        <begin position="3"/>
        <end position="202"/>
    </location>
</feature>
<keyword evidence="2" id="KW-0418">Kinase</keyword>
<organism evidence="4 5">
    <name type="scientific">Chaetoceros tenuissimus</name>
    <dbReference type="NCBI Taxonomy" id="426638"/>
    <lineage>
        <taxon>Eukaryota</taxon>
        <taxon>Sar</taxon>
        <taxon>Stramenopiles</taxon>
        <taxon>Ochrophyta</taxon>
        <taxon>Bacillariophyta</taxon>
        <taxon>Coscinodiscophyceae</taxon>
        <taxon>Chaetocerotophycidae</taxon>
        <taxon>Chaetocerotales</taxon>
        <taxon>Chaetocerotaceae</taxon>
        <taxon>Chaetoceros</taxon>
    </lineage>
</organism>
<evidence type="ECO:0000259" key="3">
    <source>
        <dbReference type="Pfam" id="PF00294"/>
    </source>
</evidence>
<sequence>MSSKILVIGAATLDRLLYVENYPTADSKSACSTFECGGGNGANTSCTLGRLLPPTTVTNVKMKINLLSKISTDGVGDFLINELNSYNVDTSNPLLVRSTGRSSVCTIIVTKNHPYTRTCFFDAGTVGTLDRNYALSAVEFDELLRDVEHIHSDSRHTEAAASIVKTAKNLNIRISVDVERDRYTQAFDDIIDYADTIFTTEDSLMRPILERRIGYDPFTISEEDVIEVDEFNFKCIMISYWLQSFNTTSNYDFAKEVIITRGERGSVHVKIEAIETCDILKLSDMDIKRIHSVKIKSESPECIYISHLVMHRSKKSDSNLIGEEKVTYKLTYCGPPKVNKDDVVDTTGAGDSFIGGYIYSGSKLCQSYVGSSDTLFRLKFASWVAGKKILGNGARTTLPTFEEAIKELGQNFTQLDHKIEKYHG</sequence>
<evidence type="ECO:0000256" key="2">
    <source>
        <dbReference type="ARBA" id="ARBA00022777"/>
    </source>
</evidence>
<protein>
    <recommendedName>
        <fullName evidence="3">Carbohydrate kinase PfkB domain-containing protein</fullName>
    </recommendedName>
</protein>
<evidence type="ECO:0000256" key="1">
    <source>
        <dbReference type="ARBA" id="ARBA00022679"/>
    </source>
</evidence>
<dbReference type="InterPro" id="IPR052562">
    <property type="entry name" value="Ketohexokinase-related"/>
</dbReference>
<comment type="caution">
    <text evidence="4">The sequence shown here is derived from an EMBL/GenBank/DDBJ whole genome shotgun (WGS) entry which is preliminary data.</text>
</comment>
<dbReference type="Gene3D" id="3.40.1190.20">
    <property type="match status" value="1"/>
</dbReference>
<gene>
    <name evidence="4" type="ORF">CTEN210_08355</name>
</gene>
<dbReference type="AlphaFoldDB" id="A0AAD3CU54"/>
<dbReference type="PROSITE" id="PS00584">
    <property type="entry name" value="PFKB_KINASES_2"/>
    <property type="match status" value="1"/>
</dbReference>
<evidence type="ECO:0000313" key="5">
    <source>
        <dbReference type="Proteomes" id="UP001054902"/>
    </source>
</evidence>
<dbReference type="EMBL" id="BLLK01000045">
    <property type="protein sequence ID" value="GFH51879.1"/>
    <property type="molecule type" value="Genomic_DNA"/>
</dbReference>
<dbReference type="SUPFAM" id="SSF53613">
    <property type="entry name" value="Ribokinase-like"/>
    <property type="match status" value="1"/>
</dbReference>
<proteinExistence type="predicted"/>
<accession>A0AAD3CU54</accession>
<dbReference type="InterPro" id="IPR002173">
    <property type="entry name" value="Carboh/pur_kinase_PfkB_CS"/>
</dbReference>
<dbReference type="Proteomes" id="UP001054902">
    <property type="component" value="Unassembled WGS sequence"/>
</dbReference>
<evidence type="ECO:0000313" key="4">
    <source>
        <dbReference type="EMBL" id="GFH51879.1"/>
    </source>
</evidence>